<dbReference type="EMBL" id="JAUUIA010000683">
    <property type="protein sequence ID" value="MDP0971385.1"/>
    <property type="molecule type" value="Genomic_DNA"/>
</dbReference>
<dbReference type="PIRSF" id="PIRSF002134">
    <property type="entry name" value="Ribosomal_S13"/>
    <property type="match status" value="1"/>
</dbReference>
<dbReference type="SUPFAM" id="SSF50249">
    <property type="entry name" value="Nucleic acid-binding proteins"/>
    <property type="match status" value="1"/>
</dbReference>
<feature type="domain" description="RecG wedge" evidence="4">
    <location>
        <begin position="7"/>
        <end position="70"/>
    </location>
</feature>
<feature type="non-terminal residue" evidence="5">
    <location>
        <position position="71"/>
    </location>
</feature>
<dbReference type="AlphaFoldDB" id="A0AAW8ALU8"/>
<dbReference type="RefSeq" id="WP_305202489.1">
    <property type="nucleotide sequence ID" value="NZ_JAUUIA010000683.1"/>
</dbReference>
<comment type="caution">
    <text evidence="5">The sequence shown here is derived from an EMBL/GenBank/DDBJ whole genome shotgun (WGS) entry which is preliminary data.</text>
</comment>
<dbReference type="InterPro" id="IPR012340">
    <property type="entry name" value="NA-bd_OB-fold"/>
</dbReference>
<sequence length="71" mass="8204">MTLETSIEYVKGIGPERAKLIKNVLGLSTVEDMLNFYPIRYLDKSKIYKISQLQEESNQEIQLKGKITQVQ</sequence>
<dbReference type="Pfam" id="PF17191">
    <property type="entry name" value="RecG_wedge"/>
    <property type="match status" value="1"/>
</dbReference>
<evidence type="ECO:0000256" key="2">
    <source>
        <dbReference type="ARBA" id="ARBA00022980"/>
    </source>
</evidence>
<proteinExistence type="inferred from homology"/>
<dbReference type="GO" id="GO:0006412">
    <property type="term" value="P:translation"/>
    <property type="evidence" value="ECO:0007669"/>
    <property type="project" value="InterPro"/>
</dbReference>
<name>A0AAW8ALU8_KLEPN</name>
<dbReference type="Proteomes" id="UP001244490">
    <property type="component" value="Unassembled WGS sequence"/>
</dbReference>
<keyword evidence="2" id="KW-0689">Ribosomal protein</keyword>
<keyword evidence="3" id="KW-0687">Ribonucleoprotein</keyword>
<evidence type="ECO:0000256" key="3">
    <source>
        <dbReference type="ARBA" id="ARBA00023274"/>
    </source>
</evidence>
<evidence type="ECO:0000313" key="5">
    <source>
        <dbReference type="EMBL" id="MDP0971385.1"/>
    </source>
</evidence>
<dbReference type="InterPro" id="IPR001892">
    <property type="entry name" value="Ribosomal_uS13"/>
</dbReference>
<protein>
    <recommendedName>
        <fullName evidence="4">RecG wedge domain-containing protein</fullName>
    </recommendedName>
</protein>
<accession>A0AAW8ALU8</accession>
<comment type="similarity">
    <text evidence="1">Belongs to the universal ribosomal protein uS13 family.</text>
</comment>
<dbReference type="GO" id="GO:0003723">
    <property type="term" value="F:RNA binding"/>
    <property type="evidence" value="ECO:0007669"/>
    <property type="project" value="InterPro"/>
</dbReference>
<evidence type="ECO:0000256" key="1">
    <source>
        <dbReference type="ARBA" id="ARBA00008080"/>
    </source>
</evidence>
<reference evidence="5" key="1">
    <citation type="submission" date="2023-07" db="EMBL/GenBank/DDBJ databases">
        <authorList>
            <person name="Peng Z."/>
        </authorList>
    </citation>
    <scope>NUCLEOTIDE SEQUENCE</scope>
    <source>
        <strain evidence="5">KP219</strain>
    </source>
</reference>
<evidence type="ECO:0000313" key="6">
    <source>
        <dbReference type="Proteomes" id="UP001244490"/>
    </source>
</evidence>
<dbReference type="InterPro" id="IPR033454">
    <property type="entry name" value="RecG_wedge"/>
</dbReference>
<evidence type="ECO:0000259" key="4">
    <source>
        <dbReference type="Pfam" id="PF17191"/>
    </source>
</evidence>
<dbReference type="GO" id="GO:0005840">
    <property type="term" value="C:ribosome"/>
    <property type="evidence" value="ECO:0007669"/>
    <property type="project" value="UniProtKB-KW"/>
</dbReference>
<organism evidence="5 6">
    <name type="scientific">Klebsiella pneumoniae</name>
    <dbReference type="NCBI Taxonomy" id="573"/>
    <lineage>
        <taxon>Bacteria</taxon>
        <taxon>Pseudomonadati</taxon>
        <taxon>Pseudomonadota</taxon>
        <taxon>Gammaproteobacteria</taxon>
        <taxon>Enterobacterales</taxon>
        <taxon>Enterobacteriaceae</taxon>
        <taxon>Klebsiella/Raoultella group</taxon>
        <taxon>Klebsiella</taxon>
        <taxon>Klebsiella pneumoniae complex</taxon>
    </lineage>
</organism>
<dbReference type="GO" id="GO:1990904">
    <property type="term" value="C:ribonucleoprotein complex"/>
    <property type="evidence" value="ECO:0007669"/>
    <property type="project" value="UniProtKB-KW"/>
</dbReference>
<gene>
    <name evidence="5" type="ORF">Q6294_31070</name>
</gene>
<dbReference type="GO" id="GO:0003735">
    <property type="term" value="F:structural constituent of ribosome"/>
    <property type="evidence" value="ECO:0007669"/>
    <property type="project" value="InterPro"/>
</dbReference>